<feature type="region of interest" description="Disordered" evidence="11">
    <location>
        <begin position="160"/>
        <end position="179"/>
    </location>
</feature>
<gene>
    <name evidence="13" type="ORF">DARMORV10_A08P07130.1</name>
</gene>
<evidence type="ECO:0000256" key="8">
    <source>
        <dbReference type="PIRSR" id="PIRSR605150-1"/>
    </source>
</evidence>
<feature type="transmembrane region" description="Helical" evidence="12">
    <location>
        <begin position="708"/>
        <end position="727"/>
    </location>
</feature>
<evidence type="ECO:0000256" key="11">
    <source>
        <dbReference type="SAM" id="MobiDB-lite"/>
    </source>
</evidence>
<dbReference type="SUPFAM" id="SSF53448">
    <property type="entry name" value="Nucleotide-diphospho-sugar transferases"/>
    <property type="match status" value="1"/>
</dbReference>
<feature type="transmembrane region" description="Helical" evidence="12">
    <location>
        <begin position="812"/>
        <end position="833"/>
    </location>
</feature>
<evidence type="ECO:0000256" key="9">
    <source>
        <dbReference type="PIRSR" id="PIRSR605150-2"/>
    </source>
</evidence>
<dbReference type="GO" id="GO:0016020">
    <property type="term" value="C:membrane"/>
    <property type="evidence" value="ECO:0007669"/>
    <property type="project" value="InterPro"/>
</dbReference>
<dbReference type="Gene3D" id="3.90.550.10">
    <property type="entry name" value="Spore Coat Polysaccharide Biosynthesis Protein SpsA, Chain A"/>
    <property type="match status" value="2"/>
</dbReference>
<dbReference type="GO" id="GO:0071555">
    <property type="term" value="P:cell wall organization"/>
    <property type="evidence" value="ECO:0007669"/>
    <property type="project" value="UniProtKB-KW"/>
</dbReference>
<evidence type="ECO:0000313" key="13">
    <source>
        <dbReference type="EMBL" id="CAF2222992.1"/>
    </source>
</evidence>
<evidence type="ECO:0000256" key="10">
    <source>
        <dbReference type="PIRSR" id="PIRSR605150-3"/>
    </source>
</evidence>
<keyword evidence="4 12" id="KW-0812">Transmembrane</keyword>
<evidence type="ECO:0000256" key="3">
    <source>
        <dbReference type="ARBA" id="ARBA00022679"/>
    </source>
</evidence>
<organism evidence="13">
    <name type="scientific">Brassica napus</name>
    <name type="common">Rape</name>
    <dbReference type="NCBI Taxonomy" id="3708"/>
    <lineage>
        <taxon>Eukaryota</taxon>
        <taxon>Viridiplantae</taxon>
        <taxon>Streptophyta</taxon>
        <taxon>Embryophyta</taxon>
        <taxon>Tracheophyta</taxon>
        <taxon>Spermatophyta</taxon>
        <taxon>Magnoliopsida</taxon>
        <taxon>eudicotyledons</taxon>
        <taxon>Gunneridae</taxon>
        <taxon>Pentapetalae</taxon>
        <taxon>rosids</taxon>
        <taxon>malvids</taxon>
        <taxon>Brassicales</taxon>
        <taxon>Brassicaceae</taxon>
        <taxon>Brassiceae</taxon>
        <taxon>Brassica</taxon>
    </lineage>
</organism>
<sequence>MTVSSSSFPPLCEKISHTSFFLRVVDLTILGLLFSLLLYRILHMRENDNVWLVAFLCESGFTFIWLIITCIKWSPAEDKPYPNRLDESYYGFWKIHRRKERKTSRYTCRRHGEETYQNGATKHDLTPPSVFNILELPPMETSADLPTIQESHELAATALRSAKRRRRRTGPGPSPRLLPGLCSRKKNMAIVSPARHGFPFASSVQPKQSKQRSAISSRGLPILNFRICDLPSVDMFVPTANPVREPPIIVANTVLSLLALNYPANKLACYVSDDGCSPLTYFSLKETSKFAKIWVPFCKKYNVRVRAPFRYFLNPLVAAYDSEFRKDWKMTKREYEKLRRKVEDSTGDSFLLDGDDELETFSNAKPNNHSTIVKVVWENKGGVGDEKEVPHLVYISREKRPDYVHHYKSGAMNFLLRVSGLMTNAPYMLNVDCDMYANEADVVRQAMCVFLQKSKSPDRCAFVQFPQEFYDSNSDELAVVQSYLGRGVAGIQGPLYCGSGCFHTRRVMYGLSPDNLENNGDLSSSATIEFLDEDSLARKFGSSKELVISIVEALQGKSNPKTSLTDFIEAAQMVGHCHYEHQTNWGKTLGCLYDSVAEDMNTSIGIHLRGWSSSYICPDPPAFLGSTPSVGFEAIVQQRRWGTGAIEVLFNKQSPLRGMFSSKIRFRQRLAYLWVLMCLRSIPELFYCLLPAYCLLRNTALYPKGPCLAITVTIVAMHCLYTLWQFTNNGFSVRSWYVSQSLWRILATCGWLFSIHDILLKLLGISNVGFVVAKKTTPKTMPISGYEPIQRQDDGPNSCYVHKFEFDNSCHFVPGTFIMLVNMAALASNFVGLQRSSCHHEGGRSGLAENCACILVILLFLPFLKGLFAKGKYGIPLSTLSKAALLAMIFVVFAVGY</sequence>
<dbReference type="Proteomes" id="UP001295469">
    <property type="component" value="Chromosome A08"/>
</dbReference>
<evidence type="ECO:0000256" key="12">
    <source>
        <dbReference type="SAM" id="Phobius"/>
    </source>
</evidence>
<feature type="transmembrane region" description="Helical" evidence="12">
    <location>
        <begin position="49"/>
        <end position="68"/>
    </location>
</feature>
<feature type="transmembrane region" description="Helical" evidence="12">
    <location>
        <begin position="845"/>
        <end position="863"/>
    </location>
</feature>
<dbReference type="InterPro" id="IPR005150">
    <property type="entry name" value="Cellulose_synth"/>
</dbReference>
<dbReference type="Pfam" id="PF03552">
    <property type="entry name" value="Cellulose_synt"/>
    <property type="match status" value="2"/>
</dbReference>
<feature type="transmembrane region" description="Helical" evidence="12">
    <location>
        <begin position="671"/>
        <end position="696"/>
    </location>
</feature>
<feature type="active site" evidence="8">
    <location>
        <position position="274"/>
    </location>
</feature>
<name>A0A816ZSL7_BRANA</name>
<dbReference type="PANTHER" id="PTHR13301">
    <property type="entry name" value="X-BOX TRANSCRIPTION FACTOR-RELATED"/>
    <property type="match status" value="1"/>
</dbReference>
<keyword evidence="3" id="KW-0808">Transferase</keyword>
<evidence type="ECO:0000256" key="6">
    <source>
        <dbReference type="ARBA" id="ARBA00023136"/>
    </source>
</evidence>
<feature type="transmembrane region" description="Helical" evidence="12">
    <location>
        <begin position="20"/>
        <end position="42"/>
    </location>
</feature>
<evidence type="ECO:0000256" key="7">
    <source>
        <dbReference type="ARBA" id="ARBA00023316"/>
    </source>
</evidence>
<evidence type="ECO:0000256" key="5">
    <source>
        <dbReference type="ARBA" id="ARBA00022989"/>
    </source>
</evidence>
<feature type="binding site" evidence="10">
    <location>
        <position position="408"/>
    </location>
    <ligand>
        <name>Mn(2+)</name>
        <dbReference type="ChEBI" id="CHEBI:29035"/>
    </ligand>
</feature>
<feature type="binding site" evidence="9">
    <location>
        <position position="274"/>
    </location>
    <ligand>
        <name>UDP-alpha-D-glucose</name>
        <dbReference type="ChEBI" id="CHEBI:58885"/>
    </ligand>
</feature>
<proteinExistence type="predicted"/>
<dbReference type="AlphaFoldDB" id="A0A816ZSL7"/>
<dbReference type="GO" id="GO:0012505">
    <property type="term" value="C:endomembrane system"/>
    <property type="evidence" value="ECO:0007669"/>
    <property type="project" value="UniProtKB-SubCell"/>
</dbReference>
<dbReference type="InterPro" id="IPR029044">
    <property type="entry name" value="Nucleotide-diphossugar_trans"/>
</dbReference>
<reference evidence="13" key="1">
    <citation type="submission" date="2021-01" db="EMBL/GenBank/DDBJ databases">
        <authorList>
            <consortium name="Genoscope - CEA"/>
            <person name="William W."/>
        </authorList>
    </citation>
    <scope>NUCLEOTIDE SEQUENCE</scope>
</reference>
<dbReference type="EMBL" id="HG994362">
    <property type="protein sequence ID" value="CAF2222992.1"/>
    <property type="molecule type" value="Genomic_DNA"/>
</dbReference>
<comment type="subcellular location">
    <subcellularLocation>
        <location evidence="1">Endomembrane system</location>
        <topology evidence="1">Multi-pass membrane protein</topology>
    </subcellularLocation>
</comment>
<dbReference type="GO" id="GO:0016760">
    <property type="term" value="F:cellulose synthase (UDP-forming) activity"/>
    <property type="evidence" value="ECO:0007669"/>
    <property type="project" value="InterPro"/>
</dbReference>
<feature type="transmembrane region" description="Helical" evidence="12">
    <location>
        <begin position="875"/>
        <end position="895"/>
    </location>
</feature>
<keyword evidence="7" id="KW-0961">Cell wall biogenesis/degradation</keyword>
<feature type="binding site" evidence="9">
    <location>
        <position position="245"/>
    </location>
    <ligand>
        <name>UDP-alpha-D-glucose</name>
        <dbReference type="ChEBI" id="CHEBI:58885"/>
    </ligand>
</feature>
<feature type="binding site" evidence="10">
    <location>
        <position position="432"/>
    </location>
    <ligand>
        <name>Mn(2+)</name>
        <dbReference type="ChEBI" id="CHEBI:29035"/>
    </ligand>
</feature>
<keyword evidence="6 12" id="KW-0472">Membrane</keyword>
<feature type="active site" evidence="8">
    <location>
        <position position="599"/>
    </location>
</feature>
<evidence type="ECO:0000256" key="1">
    <source>
        <dbReference type="ARBA" id="ARBA00004127"/>
    </source>
</evidence>
<evidence type="ECO:0000256" key="4">
    <source>
        <dbReference type="ARBA" id="ARBA00022692"/>
    </source>
</evidence>
<accession>A0A816ZSL7</accession>
<keyword evidence="2" id="KW-0328">Glycosyltransferase</keyword>
<protein>
    <submittedName>
        <fullName evidence="13">(rape) hypothetical protein</fullName>
    </submittedName>
</protein>
<dbReference type="GO" id="GO:0030244">
    <property type="term" value="P:cellulose biosynthetic process"/>
    <property type="evidence" value="ECO:0007669"/>
    <property type="project" value="InterPro"/>
</dbReference>
<evidence type="ECO:0000256" key="2">
    <source>
        <dbReference type="ARBA" id="ARBA00022676"/>
    </source>
</evidence>
<keyword evidence="5 12" id="KW-1133">Transmembrane helix</keyword>